<proteinExistence type="predicted"/>
<dbReference type="EMBL" id="BAAAUV010000012">
    <property type="protein sequence ID" value="GAA3221512.1"/>
    <property type="molecule type" value="Genomic_DNA"/>
</dbReference>
<protein>
    <submittedName>
        <fullName evidence="1">Uncharacterized protein</fullName>
    </submittedName>
</protein>
<evidence type="ECO:0000313" key="2">
    <source>
        <dbReference type="Proteomes" id="UP001501237"/>
    </source>
</evidence>
<evidence type="ECO:0000313" key="1">
    <source>
        <dbReference type="EMBL" id="GAA3221512.1"/>
    </source>
</evidence>
<accession>A0ABP6QEA8</accession>
<gene>
    <name evidence="1" type="ORF">GCM10010468_46650</name>
</gene>
<reference evidence="2" key="1">
    <citation type="journal article" date="2019" name="Int. J. Syst. Evol. Microbiol.">
        <title>The Global Catalogue of Microorganisms (GCM) 10K type strain sequencing project: providing services to taxonomists for standard genome sequencing and annotation.</title>
        <authorList>
            <consortium name="The Broad Institute Genomics Platform"/>
            <consortium name="The Broad Institute Genome Sequencing Center for Infectious Disease"/>
            <person name="Wu L."/>
            <person name="Ma J."/>
        </authorList>
    </citation>
    <scope>NUCLEOTIDE SEQUENCE [LARGE SCALE GENOMIC DNA]</scope>
    <source>
        <strain evidence="2">JCM 9377</strain>
    </source>
</reference>
<dbReference type="Proteomes" id="UP001501237">
    <property type="component" value="Unassembled WGS sequence"/>
</dbReference>
<organism evidence="1 2">
    <name type="scientific">Actinocorallia longicatena</name>
    <dbReference type="NCBI Taxonomy" id="111803"/>
    <lineage>
        <taxon>Bacteria</taxon>
        <taxon>Bacillati</taxon>
        <taxon>Actinomycetota</taxon>
        <taxon>Actinomycetes</taxon>
        <taxon>Streptosporangiales</taxon>
        <taxon>Thermomonosporaceae</taxon>
        <taxon>Actinocorallia</taxon>
    </lineage>
</organism>
<comment type="caution">
    <text evidence="1">The sequence shown here is derived from an EMBL/GenBank/DDBJ whole genome shotgun (WGS) entry which is preliminary data.</text>
</comment>
<name>A0ABP6QEA8_9ACTN</name>
<sequence>MAATGAAEEELVMPGSDLPIMCTLTPNKMVDRLMDFEALFAEHLTILEREPLLLRLTFAVDDSQEEKVRELFAAEQQCCAFLTFTYDRTGDGLVVSIAAPEEAAPTLDGFQTLAERNTPPAVVADGWTG</sequence>
<keyword evidence="2" id="KW-1185">Reference proteome</keyword>